<feature type="compositionally biased region" description="Low complexity" evidence="1">
    <location>
        <begin position="1"/>
        <end position="15"/>
    </location>
</feature>
<dbReference type="EMBL" id="JARJCW010000007">
    <property type="protein sequence ID" value="KAJ7222354.1"/>
    <property type="molecule type" value="Genomic_DNA"/>
</dbReference>
<evidence type="ECO:0000313" key="3">
    <source>
        <dbReference type="Proteomes" id="UP001219525"/>
    </source>
</evidence>
<dbReference type="Proteomes" id="UP001219525">
    <property type="component" value="Unassembled WGS sequence"/>
</dbReference>
<proteinExistence type="predicted"/>
<reference evidence="2" key="1">
    <citation type="submission" date="2023-03" db="EMBL/GenBank/DDBJ databases">
        <title>Massive genome expansion in bonnet fungi (Mycena s.s.) driven by repeated elements and novel gene families across ecological guilds.</title>
        <authorList>
            <consortium name="Lawrence Berkeley National Laboratory"/>
            <person name="Harder C.B."/>
            <person name="Miyauchi S."/>
            <person name="Viragh M."/>
            <person name="Kuo A."/>
            <person name="Thoen E."/>
            <person name="Andreopoulos B."/>
            <person name="Lu D."/>
            <person name="Skrede I."/>
            <person name="Drula E."/>
            <person name="Henrissat B."/>
            <person name="Morin E."/>
            <person name="Kohler A."/>
            <person name="Barry K."/>
            <person name="LaButti K."/>
            <person name="Morin E."/>
            <person name="Salamov A."/>
            <person name="Lipzen A."/>
            <person name="Mereny Z."/>
            <person name="Hegedus B."/>
            <person name="Baldrian P."/>
            <person name="Stursova M."/>
            <person name="Weitz H."/>
            <person name="Taylor A."/>
            <person name="Grigoriev I.V."/>
            <person name="Nagy L.G."/>
            <person name="Martin F."/>
            <person name="Kauserud H."/>
        </authorList>
    </citation>
    <scope>NUCLEOTIDE SEQUENCE</scope>
    <source>
        <strain evidence="2">9144</strain>
    </source>
</reference>
<feature type="region of interest" description="Disordered" evidence="1">
    <location>
        <begin position="1"/>
        <end position="46"/>
    </location>
</feature>
<evidence type="ECO:0000256" key="1">
    <source>
        <dbReference type="SAM" id="MobiDB-lite"/>
    </source>
</evidence>
<keyword evidence="3" id="KW-1185">Reference proteome</keyword>
<organism evidence="2 3">
    <name type="scientific">Mycena pura</name>
    <dbReference type="NCBI Taxonomy" id="153505"/>
    <lineage>
        <taxon>Eukaryota</taxon>
        <taxon>Fungi</taxon>
        <taxon>Dikarya</taxon>
        <taxon>Basidiomycota</taxon>
        <taxon>Agaricomycotina</taxon>
        <taxon>Agaricomycetes</taxon>
        <taxon>Agaricomycetidae</taxon>
        <taxon>Agaricales</taxon>
        <taxon>Marasmiineae</taxon>
        <taxon>Mycenaceae</taxon>
        <taxon>Mycena</taxon>
    </lineage>
</organism>
<comment type="caution">
    <text evidence="2">The sequence shown here is derived from an EMBL/GenBank/DDBJ whole genome shotgun (WGS) entry which is preliminary data.</text>
</comment>
<feature type="non-terminal residue" evidence="2">
    <location>
        <position position="1"/>
    </location>
</feature>
<name>A0AAD7E038_9AGAR</name>
<sequence>PDDNNAPLDAPPAYDSTVGSSSRQTAPVEKSRAPASVPLPLSPAPSTVKSRVVQKSAWEELGDEMGDLMASLGLGTARHRATTEVRKTVTGLIHDLVRDQSIDSVGILDSCSEVCAAYEINMPSLLQRPYIEGHTPLYWAIVKRPADASETAASELPPLIRALLAYSAPLSAETVTDVRLACLQTCDQWLFQGLRCCADFSALPYKDQLLLGVQVPPDTVAIEVPARHSAPFTVNFGLAHFQKRMRISHEVRLDFISHARMWELAFFVAESTGSGLQQGQWAARIALLDTSPPS</sequence>
<protein>
    <submittedName>
        <fullName evidence="2">Uncharacterized protein</fullName>
    </submittedName>
</protein>
<accession>A0AAD7E038</accession>
<evidence type="ECO:0000313" key="2">
    <source>
        <dbReference type="EMBL" id="KAJ7222354.1"/>
    </source>
</evidence>
<gene>
    <name evidence="2" type="ORF">GGX14DRAFT_663350</name>
</gene>
<feature type="non-terminal residue" evidence="2">
    <location>
        <position position="294"/>
    </location>
</feature>
<dbReference type="AlphaFoldDB" id="A0AAD7E038"/>